<keyword evidence="1" id="KW-0812">Transmembrane</keyword>
<sequence>MKPDIKRCASDLEEVGDPQYLLDHNKGRKMEDMLPKKLFSMQTIIKTMEKGDIHLLISMLPSTLHLESIHRRELSIQATINYLLFGASIMMIYYFLLMYVIENEFDIYSESPTSYRSNICFSAAWCKQYIFTANGITSTIITEEKVDVGACSSHYQEHGFANIRRHPKNDNSHMPNIFLTGFRFKLYDGRKKYLTLIYSVDILNLLEARIAKIKQTFSFL</sequence>
<evidence type="ECO:0000256" key="1">
    <source>
        <dbReference type="SAM" id="Phobius"/>
    </source>
</evidence>
<dbReference type="EMBL" id="JAPFFF010000001">
    <property type="protein sequence ID" value="KAK8900653.1"/>
    <property type="molecule type" value="Genomic_DNA"/>
</dbReference>
<protein>
    <submittedName>
        <fullName evidence="2">Uncharacterized protein</fullName>
    </submittedName>
</protein>
<proteinExistence type="predicted"/>
<keyword evidence="1" id="KW-1133">Transmembrane helix</keyword>
<organism evidence="2 3">
    <name type="scientific">Tritrichomonas musculus</name>
    <dbReference type="NCBI Taxonomy" id="1915356"/>
    <lineage>
        <taxon>Eukaryota</taxon>
        <taxon>Metamonada</taxon>
        <taxon>Parabasalia</taxon>
        <taxon>Tritrichomonadida</taxon>
        <taxon>Tritrichomonadidae</taxon>
        <taxon>Tritrichomonas</taxon>
    </lineage>
</organism>
<comment type="caution">
    <text evidence="2">The sequence shown here is derived from an EMBL/GenBank/DDBJ whole genome shotgun (WGS) entry which is preliminary data.</text>
</comment>
<name>A0ABR2LBD5_9EUKA</name>
<gene>
    <name evidence="2" type="ORF">M9Y10_002983</name>
</gene>
<evidence type="ECO:0000313" key="3">
    <source>
        <dbReference type="Proteomes" id="UP001470230"/>
    </source>
</evidence>
<dbReference type="Proteomes" id="UP001470230">
    <property type="component" value="Unassembled WGS sequence"/>
</dbReference>
<reference evidence="2 3" key="1">
    <citation type="submission" date="2024-04" db="EMBL/GenBank/DDBJ databases">
        <title>Tritrichomonas musculus Genome.</title>
        <authorList>
            <person name="Alves-Ferreira E."/>
            <person name="Grigg M."/>
            <person name="Lorenzi H."/>
            <person name="Galac M."/>
        </authorList>
    </citation>
    <scope>NUCLEOTIDE SEQUENCE [LARGE SCALE GENOMIC DNA]</scope>
    <source>
        <strain evidence="2 3">EAF2021</strain>
    </source>
</reference>
<accession>A0ABR2LBD5</accession>
<keyword evidence="3" id="KW-1185">Reference proteome</keyword>
<keyword evidence="1" id="KW-0472">Membrane</keyword>
<evidence type="ECO:0000313" key="2">
    <source>
        <dbReference type="EMBL" id="KAK8900653.1"/>
    </source>
</evidence>
<feature type="transmembrane region" description="Helical" evidence="1">
    <location>
        <begin position="80"/>
        <end position="101"/>
    </location>
</feature>